<evidence type="ECO:0000256" key="6">
    <source>
        <dbReference type="ARBA" id="ARBA00022491"/>
    </source>
</evidence>
<evidence type="ECO:0000256" key="5">
    <source>
        <dbReference type="ARBA" id="ARBA00022490"/>
    </source>
</evidence>
<dbReference type="GO" id="GO:0005829">
    <property type="term" value="C:cytosol"/>
    <property type="evidence" value="ECO:0007669"/>
    <property type="project" value="TreeGrafter"/>
</dbReference>
<dbReference type="InterPro" id="IPR007167">
    <property type="entry name" value="Fe-transptr_FeoA-like"/>
</dbReference>
<dbReference type="GO" id="GO:0000976">
    <property type="term" value="F:transcription cis-regulatory region binding"/>
    <property type="evidence" value="ECO:0007669"/>
    <property type="project" value="TreeGrafter"/>
</dbReference>
<dbReference type="GO" id="GO:1900376">
    <property type="term" value="P:regulation of secondary metabolite biosynthetic process"/>
    <property type="evidence" value="ECO:0007669"/>
    <property type="project" value="TreeGrafter"/>
</dbReference>
<evidence type="ECO:0000259" key="15">
    <source>
        <dbReference type="SMART" id="SM00899"/>
    </source>
</evidence>
<dbReference type="GO" id="GO:0008270">
    <property type="term" value="F:zinc ion binding"/>
    <property type="evidence" value="ECO:0007669"/>
    <property type="project" value="TreeGrafter"/>
</dbReference>
<keyword evidence="8 13" id="KW-0862">Zinc</keyword>
<evidence type="ECO:0000256" key="2">
    <source>
        <dbReference type="ARBA" id="ARBA00007957"/>
    </source>
</evidence>
<keyword evidence="10" id="KW-0805">Transcription regulation</keyword>
<feature type="binding site" evidence="13">
    <location>
        <position position="152"/>
    </location>
    <ligand>
        <name>Zn(2+)</name>
        <dbReference type="ChEBI" id="CHEBI:29105"/>
    </ligand>
</feature>
<feature type="binding site" evidence="13">
    <location>
        <position position="149"/>
    </location>
    <ligand>
        <name>Zn(2+)</name>
        <dbReference type="ChEBI" id="CHEBI:29105"/>
    </ligand>
</feature>
<dbReference type="SUPFAM" id="SSF46785">
    <property type="entry name" value="Winged helix' DNA-binding domain"/>
    <property type="match status" value="1"/>
</dbReference>
<evidence type="ECO:0000256" key="11">
    <source>
        <dbReference type="ARBA" id="ARBA00023125"/>
    </source>
</evidence>
<dbReference type="InterPro" id="IPR036390">
    <property type="entry name" value="WH_DNA-bd_sf"/>
</dbReference>
<comment type="caution">
    <text evidence="16">The sequence shown here is derived from an EMBL/GenBank/DDBJ whole genome shotgun (WGS) entry which is preliminary data.</text>
</comment>
<evidence type="ECO:0000256" key="1">
    <source>
        <dbReference type="ARBA" id="ARBA00004496"/>
    </source>
</evidence>
<evidence type="ECO:0000256" key="8">
    <source>
        <dbReference type="ARBA" id="ARBA00022833"/>
    </source>
</evidence>
<evidence type="ECO:0000256" key="14">
    <source>
        <dbReference type="PIRSR" id="PIRSR602481-2"/>
    </source>
</evidence>
<feature type="binding site" evidence="14">
    <location>
        <position position="141"/>
    </location>
    <ligand>
        <name>Fe cation</name>
        <dbReference type="ChEBI" id="CHEBI:24875"/>
    </ligand>
</feature>
<comment type="subunit">
    <text evidence="3">Homodimer.</text>
</comment>
<comment type="cofactor">
    <cofactor evidence="14">
        <name>Mn(2+)</name>
        <dbReference type="ChEBI" id="CHEBI:29035"/>
    </cofactor>
    <cofactor evidence="14">
        <name>Fe(2+)</name>
        <dbReference type="ChEBI" id="CHEBI:29033"/>
    </cofactor>
    <text evidence="14">Binds 1 Mn(2+) or Fe(2+) ion per subunit.</text>
</comment>
<keyword evidence="12" id="KW-0804">Transcription</keyword>
<keyword evidence="7 13" id="KW-0479">Metal-binding</keyword>
<dbReference type="GO" id="GO:0003700">
    <property type="term" value="F:DNA-binding transcription factor activity"/>
    <property type="evidence" value="ECO:0007669"/>
    <property type="project" value="InterPro"/>
</dbReference>
<dbReference type="InterPro" id="IPR036388">
    <property type="entry name" value="WH-like_DNA-bd_sf"/>
</dbReference>
<dbReference type="Gene3D" id="2.30.30.90">
    <property type="match status" value="1"/>
</dbReference>
<evidence type="ECO:0000256" key="7">
    <source>
        <dbReference type="ARBA" id="ARBA00022723"/>
    </source>
</evidence>
<organism evidence="16 17">
    <name type="scientific">Candidatus Zymogenus saltonus</name>
    <dbReference type="NCBI Taxonomy" id="2844893"/>
    <lineage>
        <taxon>Bacteria</taxon>
        <taxon>Deltaproteobacteria</taxon>
        <taxon>Candidatus Zymogenia</taxon>
        <taxon>Candidatus Zymogeniales</taxon>
        <taxon>Candidatus Zymogenaceae</taxon>
        <taxon>Candidatus Zymogenus</taxon>
    </lineage>
</organism>
<dbReference type="AlphaFoldDB" id="A0A9D8KE02"/>
<accession>A0A9D8KE02</accession>
<dbReference type="InterPro" id="IPR038157">
    <property type="entry name" value="FeoA_core_dom"/>
</dbReference>
<evidence type="ECO:0000256" key="3">
    <source>
        <dbReference type="ARBA" id="ARBA00011738"/>
    </source>
</evidence>
<evidence type="ECO:0000256" key="10">
    <source>
        <dbReference type="ARBA" id="ARBA00023015"/>
    </source>
</evidence>
<dbReference type="InterPro" id="IPR008988">
    <property type="entry name" value="Transcriptional_repressor_C"/>
</dbReference>
<dbReference type="InterPro" id="IPR002481">
    <property type="entry name" value="FUR"/>
</dbReference>
<dbReference type="GO" id="GO:0045892">
    <property type="term" value="P:negative regulation of DNA-templated transcription"/>
    <property type="evidence" value="ECO:0007669"/>
    <property type="project" value="TreeGrafter"/>
</dbReference>
<dbReference type="SUPFAM" id="SSF50037">
    <property type="entry name" value="C-terminal domain of transcriptional repressors"/>
    <property type="match status" value="1"/>
</dbReference>
<keyword evidence="6" id="KW-0678">Repressor</keyword>
<feature type="binding site" evidence="13">
    <location>
        <position position="112"/>
    </location>
    <ligand>
        <name>Zn(2+)</name>
        <dbReference type="ChEBI" id="CHEBI:29105"/>
    </ligand>
</feature>
<evidence type="ECO:0000313" key="16">
    <source>
        <dbReference type="EMBL" id="MBN1572354.1"/>
    </source>
</evidence>
<keyword evidence="11" id="KW-0238">DNA-binding</keyword>
<feature type="binding site" evidence="13">
    <location>
        <position position="109"/>
    </location>
    <ligand>
        <name>Zn(2+)</name>
        <dbReference type="ChEBI" id="CHEBI:29105"/>
    </ligand>
</feature>
<dbReference type="PANTHER" id="PTHR33202">
    <property type="entry name" value="ZINC UPTAKE REGULATION PROTEIN"/>
    <property type="match status" value="1"/>
</dbReference>
<dbReference type="PANTHER" id="PTHR33202:SF2">
    <property type="entry name" value="FERRIC UPTAKE REGULATION PROTEIN"/>
    <property type="match status" value="1"/>
</dbReference>
<dbReference type="EMBL" id="JAFGIX010000020">
    <property type="protein sequence ID" value="MBN1572354.1"/>
    <property type="molecule type" value="Genomic_DNA"/>
</dbReference>
<reference evidence="16" key="1">
    <citation type="journal article" date="2021" name="Environ. Microbiol.">
        <title>Genomic characterization of three novel Desulfobacterota classes expand the metabolic and phylogenetic diversity of the phylum.</title>
        <authorList>
            <person name="Murphy C.L."/>
            <person name="Biggerstaff J."/>
            <person name="Eichhorn A."/>
            <person name="Ewing E."/>
            <person name="Shahan R."/>
            <person name="Soriano D."/>
            <person name="Stewart S."/>
            <person name="VanMol K."/>
            <person name="Walker R."/>
            <person name="Walters P."/>
            <person name="Elshahed M.S."/>
            <person name="Youssef N.H."/>
        </authorList>
    </citation>
    <scope>NUCLEOTIDE SEQUENCE</scope>
    <source>
        <strain evidence="16">Zod_Metabat.24</strain>
    </source>
</reference>
<dbReference type="FunFam" id="3.30.1490.190:FF:000001">
    <property type="entry name" value="Ferric uptake regulation protein"/>
    <property type="match status" value="1"/>
</dbReference>
<dbReference type="SMART" id="SM00899">
    <property type="entry name" value="FeoA"/>
    <property type="match status" value="1"/>
</dbReference>
<evidence type="ECO:0000313" key="17">
    <source>
        <dbReference type="Proteomes" id="UP000809273"/>
    </source>
</evidence>
<dbReference type="Pfam" id="PF01475">
    <property type="entry name" value="FUR"/>
    <property type="match status" value="1"/>
</dbReference>
<comment type="subcellular location">
    <subcellularLocation>
        <location evidence="1">Cytoplasm</location>
    </subcellularLocation>
</comment>
<keyword evidence="9 14" id="KW-0408">Iron</keyword>
<dbReference type="Gene3D" id="3.30.1490.190">
    <property type="match status" value="1"/>
</dbReference>
<comment type="cofactor">
    <cofactor evidence="13">
        <name>Zn(2+)</name>
        <dbReference type="ChEBI" id="CHEBI:29105"/>
    </cofactor>
    <text evidence="13">Binds 1 zinc ion per subunit.</text>
</comment>
<evidence type="ECO:0000256" key="12">
    <source>
        <dbReference type="ARBA" id="ARBA00023163"/>
    </source>
</evidence>
<protein>
    <recommendedName>
        <fullName evidence="4">Ferric uptake regulation protein</fullName>
    </recommendedName>
</protein>
<dbReference type="InterPro" id="IPR043135">
    <property type="entry name" value="Fur_C"/>
</dbReference>
<feature type="binding site" evidence="14">
    <location>
        <position position="103"/>
    </location>
    <ligand>
        <name>Fe cation</name>
        <dbReference type="ChEBI" id="CHEBI:24875"/>
    </ligand>
</feature>
<dbReference type="CDD" id="cd07153">
    <property type="entry name" value="Fur_like"/>
    <property type="match status" value="1"/>
</dbReference>
<reference evidence="16" key="2">
    <citation type="submission" date="2021-01" db="EMBL/GenBank/DDBJ databases">
        <authorList>
            <person name="Hahn C.R."/>
            <person name="Youssef N.H."/>
            <person name="Elshahed M."/>
        </authorList>
    </citation>
    <scope>NUCLEOTIDE SEQUENCE</scope>
    <source>
        <strain evidence="16">Zod_Metabat.24</strain>
    </source>
</reference>
<gene>
    <name evidence="16" type="ORF">JW984_04065</name>
</gene>
<evidence type="ECO:0000256" key="4">
    <source>
        <dbReference type="ARBA" id="ARBA00020910"/>
    </source>
</evidence>
<dbReference type="Pfam" id="PF04023">
    <property type="entry name" value="FeoA"/>
    <property type="match status" value="1"/>
</dbReference>
<evidence type="ECO:0000256" key="9">
    <source>
        <dbReference type="ARBA" id="ARBA00023004"/>
    </source>
</evidence>
<comment type="similarity">
    <text evidence="2">Belongs to the Fur family.</text>
</comment>
<feature type="binding site" evidence="14">
    <location>
        <position position="124"/>
    </location>
    <ligand>
        <name>Fe cation</name>
        <dbReference type="ChEBI" id="CHEBI:24875"/>
    </ligand>
</feature>
<feature type="domain" description="Ferrous iron transporter FeoA-like" evidence="15">
    <location>
        <begin position="160"/>
        <end position="231"/>
    </location>
</feature>
<feature type="binding site" evidence="14">
    <location>
        <position position="105"/>
    </location>
    <ligand>
        <name>Fe cation</name>
        <dbReference type="ChEBI" id="CHEBI:24875"/>
    </ligand>
</feature>
<proteinExistence type="inferred from homology"/>
<keyword evidence="5" id="KW-0963">Cytoplasm</keyword>
<evidence type="ECO:0000256" key="13">
    <source>
        <dbReference type="PIRSR" id="PIRSR602481-1"/>
    </source>
</evidence>
<name>A0A9D8KE02_9DELT</name>
<dbReference type="Proteomes" id="UP000809273">
    <property type="component" value="Unassembled WGS sequence"/>
</dbReference>
<dbReference type="Gene3D" id="1.10.10.10">
    <property type="entry name" value="Winged helix-like DNA-binding domain superfamily/Winged helix DNA-binding domain"/>
    <property type="match status" value="1"/>
</dbReference>
<sequence length="234" mass="26949">MAVRRNHNEKREREEIINKFYTVFSEDGLENPEERFKLLDLFLDSENHLSLNKLHEMSQAAGLFLTPQKISDYMDIFERYGLAEKVENQDGNVLYEHLHLGKHHDHMICVKCGKILEFEDADIEHLQNSVAAYHGFLPLKHSLTMYGLCDKCQGEREKFIRLSDANPGERVRIERFMGGHRLKNRLLSMGLSVGKEVEVLNAGRPGPTIIAVDGSRIALGHMLSRKVWVLVNHF</sequence>